<feature type="domain" description="HTH cro/C1-type" evidence="6">
    <location>
        <begin position="4"/>
        <end position="50"/>
    </location>
</feature>
<evidence type="ECO:0000256" key="2">
    <source>
        <dbReference type="ARBA" id="ARBA00023015"/>
    </source>
</evidence>
<evidence type="ECO:0000256" key="1">
    <source>
        <dbReference type="ARBA" id="ARBA00022491"/>
    </source>
</evidence>
<gene>
    <name evidence="7" type="ORF">SAMN02745136_00029</name>
</gene>
<keyword evidence="8" id="KW-1185">Reference proteome</keyword>
<dbReference type="InterPro" id="IPR028082">
    <property type="entry name" value="Peripla_BP_I"/>
</dbReference>
<dbReference type="InterPro" id="IPR000843">
    <property type="entry name" value="HTH_LacI"/>
</dbReference>
<dbReference type="GO" id="GO:0000976">
    <property type="term" value="F:transcription cis-regulatory region binding"/>
    <property type="evidence" value="ECO:0007669"/>
    <property type="project" value="TreeGrafter"/>
</dbReference>
<keyword evidence="1" id="KW-0678">Repressor</keyword>
<evidence type="ECO:0000256" key="3">
    <source>
        <dbReference type="ARBA" id="ARBA00023125"/>
    </source>
</evidence>
<accession>A0A1M6JCS8</accession>
<dbReference type="SMART" id="SM00354">
    <property type="entry name" value="HTH_LACI"/>
    <property type="match status" value="1"/>
</dbReference>
<organism evidence="7 8">
    <name type="scientific">Anaerocolumna jejuensis DSM 15929</name>
    <dbReference type="NCBI Taxonomy" id="1121322"/>
    <lineage>
        <taxon>Bacteria</taxon>
        <taxon>Bacillati</taxon>
        <taxon>Bacillota</taxon>
        <taxon>Clostridia</taxon>
        <taxon>Lachnospirales</taxon>
        <taxon>Lachnospiraceae</taxon>
        <taxon>Anaerocolumna</taxon>
    </lineage>
</organism>
<dbReference type="PANTHER" id="PTHR30146">
    <property type="entry name" value="LACI-RELATED TRANSCRIPTIONAL REPRESSOR"/>
    <property type="match status" value="1"/>
</dbReference>
<dbReference type="EMBL" id="FRAC01000006">
    <property type="protein sequence ID" value="SHJ44511.1"/>
    <property type="molecule type" value="Genomic_DNA"/>
</dbReference>
<dbReference type="SUPFAM" id="SSF53822">
    <property type="entry name" value="Periplasmic binding protein-like I"/>
    <property type="match status" value="1"/>
</dbReference>
<reference evidence="7 8" key="1">
    <citation type="submission" date="2016-11" db="EMBL/GenBank/DDBJ databases">
        <authorList>
            <person name="Jaros S."/>
            <person name="Januszkiewicz K."/>
            <person name="Wedrychowicz H."/>
        </authorList>
    </citation>
    <scope>NUCLEOTIDE SEQUENCE [LARGE SCALE GENOMIC DNA]</scope>
    <source>
        <strain evidence="7 8">DSM 15929</strain>
    </source>
</reference>
<dbReference type="InterPro" id="IPR010982">
    <property type="entry name" value="Lambda_DNA-bd_dom_sf"/>
</dbReference>
<evidence type="ECO:0000256" key="4">
    <source>
        <dbReference type="ARBA" id="ARBA00023163"/>
    </source>
</evidence>
<dbReference type="CDD" id="cd01392">
    <property type="entry name" value="HTH_LacI"/>
    <property type="match status" value="1"/>
</dbReference>
<dbReference type="AlphaFoldDB" id="A0A1M6JCS8"/>
<feature type="domain" description="HTH lacI-type" evidence="5">
    <location>
        <begin position="2"/>
        <end position="56"/>
    </location>
</feature>
<keyword evidence="3" id="KW-0238">DNA-binding</keyword>
<evidence type="ECO:0000259" key="6">
    <source>
        <dbReference type="PROSITE" id="PS50943"/>
    </source>
</evidence>
<dbReference type="STRING" id="1121322.SAMN02745136_00029"/>
<dbReference type="Gene3D" id="3.40.50.2300">
    <property type="match status" value="2"/>
</dbReference>
<name>A0A1M6JCS8_9FIRM</name>
<dbReference type="Pfam" id="PF00356">
    <property type="entry name" value="LacI"/>
    <property type="match status" value="1"/>
</dbReference>
<dbReference type="PROSITE" id="PS50943">
    <property type="entry name" value="HTH_CROC1"/>
    <property type="match status" value="1"/>
</dbReference>
<dbReference type="OrthoDB" id="9775106at2"/>
<evidence type="ECO:0000313" key="7">
    <source>
        <dbReference type="EMBL" id="SHJ44511.1"/>
    </source>
</evidence>
<dbReference type="PROSITE" id="PS00356">
    <property type="entry name" value="HTH_LACI_1"/>
    <property type="match status" value="1"/>
</dbReference>
<evidence type="ECO:0000313" key="8">
    <source>
        <dbReference type="Proteomes" id="UP000184386"/>
    </source>
</evidence>
<protein>
    <submittedName>
        <fullName evidence="7">Transcriptional regulator, LacI family</fullName>
    </submittedName>
</protein>
<keyword evidence="2" id="KW-0805">Transcription regulation</keyword>
<dbReference type="PANTHER" id="PTHR30146:SF148">
    <property type="entry name" value="HTH-TYPE TRANSCRIPTIONAL REPRESSOR PURR-RELATED"/>
    <property type="match status" value="1"/>
</dbReference>
<dbReference type="Gene3D" id="1.10.260.40">
    <property type="entry name" value="lambda repressor-like DNA-binding domains"/>
    <property type="match status" value="1"/>
</dbReference>
<dbReference type="Proteomes" id="UP000184386">
    <property type="component" value="Unassembled WGS sequence"/>
</dbReference>
<dbReference type="InterPro" id="IPR046335">
    <property type="entry name" value="LacI/GalR-like_sensor"/>
</dbReference>
<evidence type="ECO:0000259" key="5">
    <source>
        <dbReference type="PROSITE" id="PS50932"/>
    </source>
</evidence>
<dbReference type="PROSITE" id="PS50932">
    <property type="entry name" value="HTH_LACI_2"/>
    <property type="match status" value="1"/>
</dbReference>
<dbReference type="SUPFAM" id="SSF47413">
    <property type="entry name" value="lambda repressor-like DNA-binding domains"/>
    <property type="match status" value="1"/>
</dbReference>
<dbReference type="RefSeq" id="WP_073271604.1">
    <property type="nucleotide sequence ID" value="NZ_FRAC01000006.1"/>
</dbReference>
<dbReference type="GO" id="GO:0003700">
    <property type="term" value="F:DNA-binding transcription factor activity"/>
    <property type="evidence" value="ECO:0007669"/>
    <property type="project" value="TreeGrafter"/>
</dbReference>
<dbReference type="CDD" id="cd06288">
    <property type="entry name" value="PBP1_sucrose_transcription_regulator"/>
    <property type="match status" value="1"/>
</dbReference>
<keyword evidence="4" id="KW-0804">Transcription</keyword>
<dbReference type="Pfam" id="PF13377">
    <property type="entry name" value="Peripla_BP_3"/>
    <property type="match status" value="1"/>
</dbReference>
<sequence>MANLKDIAQKAGVSVATVSKVLNGLGNISQETTEQILSIAKELNYRPNLYARNLKTRQSRTIGIITEDMTVFNAPPIIDGIGACCEKRGYHYLLENLRLNKLGISPVLDVNDHSVIVNEAVDFMMSMQVDGLIYLGCHSHKVLHLPSIGDTQFVCTYCSCTDSSVPSVLYDDKKAGYDVAKYLIKEGHTIIGVITGPAMSVHSINRLTGYQEALYDAGLPYNPKLTVCGDWSRDSGYSLAEQLLQSGVTAIFAQNDIMAMGVIDYCRQNNIEIGRDLALIGFDNREISTVCRPTLSTIEIPLFDIGHTSASILIDNIEGKPSELTGEIMLECSIIERESAKYRKRD</sequence>
<proteinExistence type="predicted"/>
<dbReference type="InterPro" id="IPR001387">
    <property type="entry name" value="Cro/C1-type_HTH"/>
</dbReference>
<dbReference type="PRINTS" id="PR00036">
    <property type="entry name" value="HTHLACI"/>
</dbReference>